<keyword evidence="3" id="KW-1185">Reference proteome</keyword>
<feature type="compositionally biased region" description="Basic and acidic residues" evidence="1">
    <location>
        <begin position="22"/>
        <end position="31"/>
    </location>
</feature>
<feature type="compositionally biased region" description="Polar residues" evidence="1">
    <location>
        <begin position="516"/>
        <end position="530"/>
    </location>
</feature>
<evidence type="ECO:0000313" key="2">
    <source>
        <dbReference type="EMBL" id="TKA22387.1"/>
    </source>
</evidence>
<sequence length="939" mass="104307">MGPLGSLHFSMQDVDFPVFAEDLDHDHDAPESPRSGTSSRSIVQHGARKRQGSDVDGGLAKRAKEAEQLSDQFMPDFDDGGDGDEQVGGEEEDRDDDEDEDDEDDDDDDEDDDDEDDDQDSQTLNGLGASRDVSPGAAQAIEEVNRRMRLAEQRDQTAKKGIKEFEQHRARHEKLQTDGNPFGQPMLDLMVYFDDLARERSVPDTPSNPMATSTQVGEAPLLAADIVVLEPEGRNRSTAAAWLTDNTMGFLAQVARTAALENRSRHFVAMPLDIHFFAPREGSFEMHTDQVVAHLKQCIQQSLPHVMGSSTATSEGDIFPVHDMPRGIDSLSILYNIGNVHWVHVELQVNRSTDLGTIILHNSMTETSGSGRSRRKAGSSLSVVRQELPLLAKLIGLRPSLDWTTIRWPEDEIIVKPCPQQANSSDCGLYAWRCAMRRAEGQQVDGQTLGKALRWWALQRLSTALLQRELPDHDFSVATNNRPGDHPPPSGPTTRSRARTGTSGAAGTSTSAASALSNGEANQQQLTEGSPETDDDDNIEELSPTARKVASSAADIRQILCNIMLRQPDELWQEPDIQDRVVEEVQSLAAEVNVDITGEEELIRARTTVILKQSTGSFRSVRRNHLKGFIPDTRIGHLVDTRSQQDFLSSPTAVVDVEDDIDIRYNLLVSIVRNSENVRWDQVEAMQQRAPAQVKAFWNHFGYCQAEPDPVTKIEDLKNAEGTSWMPYYYTGSSSDVLLDTKSAVRHCGQTGLTADRFREALEVLNEQAKESQNAVTVGLIQSGPDGGSANNDTWKALADAYKQIRFRLIIVCQQGSMWDENYFRIDRLCNGWASFDIDRLASLYNSERANAGLASFRDEHHGRLLTAVSLIRYFKDDCSNQLGHQEMAFGPQLQNRLAAGLTKPGRKSFPLLPLRVHNDSEHAREHQPSQYVALPSLM</sequence>
<dbReference type="AlphaFoldDB" id="A0A4U0TKR4"/>
<evidence type="ECO:0000313" key="3">
    <source>
        <dbReference type="Proteomes" id="UP000308549"/>
    </source>
</evidence>
<feature type="compositionally biased region" description="Low complexity" evidence="1">
    <location>
        <begin position="492"/>
        <end position="515"/>
    </location>
</feature>
<feature type="region of interest" description="Disordered" evidence="1">
    <location>
        <begin position="20"/>
        <end position="135"/>
    </location>
</feature>
<comment type="caution">
    <text evidence="2">The sequence shown here is derived from an EMBL/GenBank/DDBJ whole genome shotgun (WGS) entry which is preliminary data.</text>
</comment>
<reference evidence="2 3" key="1">
    <citation type="submission" date="2017-03" db="EMBL/GenBank/DDBJ databases">
        <title>Genomes of endolithic fungi from Antarctica.</title>
        <authorList>
            <person name="Coleine C."/>
            <person name="Masonjones S."/>
            <person name="Stajich J.E."/>
        </authorList>
    </citation>
    <scope>NUCLEOTIDE SEQUENCE [LARGE SCALE GENOMIC DNA]</scope>
    <source>
        <strain evidence="2 3">CCFEE 6315</strain>
    </source>
</reference>
<feature type="compositionally biased region" description="Acidic residues" evidence="1">
    <location>
        <begin position="76"/>
        <end position="120"/>
    </location>
</feature>
<dbReference type="OrthoDB" id="10681334at2759"/>
<dbReference type="Gene3D" id="3.40.395.10">
    <property type="entry name" value="Adenoviral Proteinase, Chain A"/>
    <property type="match status" value="1"/>
</dbReference>
<proteinExistence type="predicted"/>
<dbReference type="EMBL" id="NAJL01000076">
    <property type="protein sequence ID" value="TKA22387.1"/>
    <property type="molecule type" value="Genomic_DNA"/>
</dbReference>
<evidence type="ECO:0000256" key="1">
    <source>
        <dbReference type="SAM" id="MobiDB-lite"/>
    </source>
</evidence>
<protein>
    <recommendedName>
        <fullName evidence="4">Ubiquitin-like protease family profile domain-containing protein</fullName>
    </recommendedName>
</protein>
<dbReference type="Proteomes" id="UP000308549">
    <property type="component" value="Unassembled WGS sequence"/>
</dbReference>
<feature type="region of interest" description="Disordered" evidence="1">
    <location>
        <begin position="475"/>
        <end position="539"/>
    </location>
</feature>
<accession>A0A4U0TKR4</accession>
<dbReference type="SUPFAM" id="SSF54001">
    <property type="entry name" value="Cysteine proteinases"/>
    <property type="match status" value="1"/>
</dbReference>
<gene>
    <name evidence="2" type="ORF">B0A50_08269</name>
</gene>
<dbReference type="InterPro" id="IPR038765">
    <property type="entry name" value="Papain-like_cys_pep_sf"/>
</dbReference>
<name>A0A4U0TKR4_9PEZI</name>
<evidence type="ECO:0008006" key="4">
    <source>
        <dbReference type="Google" id="ProtNLM"/>
    </source>
</evidence>
<organism evidence="2 3">
    <name type="scientific">Salinomyces thailandicus</name>
    <dbReference type="NCBI Taxonomy" id="706561"/>
    <lineage>
        <taxon>Eukaryota</taxon>
        <taxon>Fungi</taxon>
        <taxon>Dikarya</taxon>
        <taxon>Ascomycota</taxon>
        <taxon>Pezizomycotina</taxon>
        <taxon>Dothideomycetes</taxon>
        <taxon>Dothideomycetidae</taxon>
        <taxon>Mycosphaerellales</taxon>
        <taxon>Teratosphaeriaceae</taxon>
        <taxon>Salinomyces</taxon>
    </lineage>
</organism>